<dbReference type="EMBL" id="JAFEKC020000021">
    <property type="protein sequence ID" value="KAK0508150.1"/>
    <property type="molecule type" value="Genomic_DNA"/>
</dbReference>
<reference evidence="2" key="1">
    <citation type="submission" date="2023-03" db="EMBL/GenBank/DDBJ databases">
        <title>Complete genome of Cladonia borealis.</title>
        <authorList>
            <person name="Park H."/>
        </authorList>
    </citation>
    <scope>NUCLEOTIDE SEQUENCE</scope>
    <source>
        <strain evidence="2">ANT050790</strain>
    </source>
</reference>
<dbReference type="InterPro" id="IPR010730">
    <property type="entry name" value="HET"/>
</dbReference>
<dbReference type="PANTHER" id="PTHR24148">
    <property type="entry name" value="ANKYRIN REPEAT DOMAIN-CONTAINING PROTEIN 39 HOMOLOG-RELATED"/>
    <property type="match status" value="1"/>
</dbReference>
<dbReference type="InterPro" id="IPR052895">
    <property type="entry name" value="HetReg/Transcr_Mod"/>
</dbReference>
<proteinExistence type="predicted"/>
<name>A0AA39QS39_9LECA</name>
<evidence type="ECO:0000313" key="2">
    <source>
        <dbReference type="EMBL" id="KAK0508150.1"/>
    </source>
</evidence>
<comment type="caution">
    <text evidence="2">The sequence shown here is derived from an EMBL/GenBank/DDBJ whole genome shotgun (WGS) entry which is preliminary data.</text>
</comment>
<dbReference type="Proteomes" id="UP001166286">
    <property type="component" value="Unassembled WGS sequence"/>
</dbReference>
<protein>
    <recommendedName>
        <fullName evidence="1">Heterokaryon incompatibility domain-containing protein</fullName>
    </recommendedName>
</protein>
<evidence type="ECO:0000313" key="3">
    <source>
        <dbReference type="Proteomes" id="UP001166286"/>
    </source>
</evidence>
<dbReference type="AlphaFoldDB" id="A0AA39QS39"/>
<gene>
    <name evidence="2" type="ORF">JMJ35_009234</name>
</gene>
<dbReference type="Pfam" id="PF06985">
    <property type="entry name" value="HET"/>
    <property type="match status" value="1"/>
</dbReference>
<organism evidence="2 3">
    <name type="scientific">Cladonia borealis</name>
    <dbReference type="NCBI Taxonomy" id="184061"/>
    <lineage>
        <taxon>Eukaryota</taxon>
        <taxon>Fungi</taxon>
        <taxon>Dikarya</taxon>
        <taxon>Ascomycota</taxon>
        <taxon>Pezizomycotina</taxon>
        <taxon>Lecanoromycetes</taxon>
        <taxon>OSLEUM clade</taxon>
        <taxon>Lecanoromycetidae</taxon>
        <taxon>Lecanorales</taxon>
        <taxon>Lecanorineae</taxon>
        <taxon>Cladoniaceae</taxon>
        <taxon>Cladonia</taxon>
    </lineage>
</organism>
<keyword evidence="3" id="KW-1185">Reference proteome</keyword>
<dbReference type="PANTHER" id="PTHR24148:SF64">
    <property type="entry name" value="HETEROKARYON INCOMPATIBILITY DOMAIN-CONTAINING PROTEIN"/>
    <property type="match status" value="1"/>
</dbReference>
<sequence length="639" mass="73862">MDRTLKALSLDDVDALASKIPQRYEYLPLKDDFSIRLLSFSVPERSPDVELRNPSTQEPIPVLLHEVEFDLLEVDLRAQPKYQTLSYVWGDTTVTTEMKLKSGKTMKITDSLRAALVRIVEKREKLPIWVDQLCINQSDMPERTNQVSMMGTIYLSAQHAMIWLGEERDDYTEYFMQLIRAIRTKPAEEHFTLSKDLMESMVELKYDPERPTVKAKRWRSVQEILNRPWFQRAWVVQEAVLSKDLNMMVGRHHFRNCELVKIIRAIHSLEYDLGGYKTSLAKTTKGWESLDAMSDMRDYDSTIQEPNNFWWFLCFVGGRWEATEKRDMVYAFLGLLDKPGLFAPLGFPVKPDYSAPLRSVYISLARTFIDGFKNLDLLSQVIGDELALPSWVPDWAIGTPSMIAFHNASNNSFNACKDRLYHREISSRDPEALIVRGKIVSKILCIVNHHFHRHYFMDEDRGWLNLDGHLEYITTLLAPEATDKITRERVLKTLIADGAVRLHKITTEKYSMLSSERIRELLYAYDMWPRMVVNDSSIPNLGKVKDDLIQLQQYSLVLQNKRLAGCLGNFLALVPRTCLKNRADCQIAILHGSKVPIVMIENPEGKGQWRVIGQCYLEGMMYGEGVDWEEEDADMFKIV</sequence>
<feature type="domain" description="Heterokaryon incompatibility" evidence="1">
    <location>
        <begin position="82"/>
        <end position="238"/>
    </location>
</feature>
<accession>A0AA39QS39</accession>
<evidence type="ECO:0000259" key="1">
    <source>
        <dbReference type="Pfam" id="PF06985"/>
    </source>
</evidence>